<comment type="caution">
    <text evidence="3">The sequence shown here is derived from an EMBL/GenBank/DDBJ whole genome shotgun (WGS) entry which is preliminary data.</text>
</comment>
<evidence type="ECO:0000259" key="2">
    <source>
        <dbReference type="PROSITE" id="PS00028"/>
    </source>
</evidence>
<keyword evidence="4" id="KW-1185">Reference proteome</keyword>
<evidence type="ECO:0000256" key="1">
    <source>
        <dbReference type="SAM" id="MobiDB-lite"/>
    </source>
</evidence>
<feature type="region of interest" description="Disordered" evidence="1">
    <location>
        <begin position="352"/>
        <end position="386"/>
    </location>
</feature>
<dbReference type="InterPro" id="IPR013083">
    <property type="entry name" value="Znf_RING/FYVE/PHD"/>
</dbReference>
<feature type="region of interest" description="Disordered" evidence="1">
    <location>
        <begin position="61"/>
        <end position="80"/>
    </location>
</feature>
<organism evidence="3 4">
    <name type="scientific">Trichostrongylus colubriformis</name>
    <name type="common">Black scour worm</name>
    <dbReference type="NCBI Taxonomy" id="6319"/>
    <lineage>
        <taxon>Eukaryota</taxon>
        <taxon>Metazoa</taxon>
        <taxon>Ecdysozoa</taxon>
        <taxon>Nematoda</taxon>
        <taxon>Chromadorea</taxon>
        <taxon>Rhabditida</taxon>
        <taxon>Rhabditina</taxon>
        <taxon>Rhabditomorpha</taxon>
        <taxon>Strongyloidea</taxon>
        <taxon>Trichostrongylidae</taxon>
        <taxon>Trichostrongylus</taxon>
    </lineage>
</organism>
<accession>A0AAN8FJ25</accession>
<dbReference type="AlphaFoldDB" id="A0AAN8FJ25"/>
<dbReference type="SMART" id="SM00355">
    <property type="entry name" value="ZnF_C2H2"/>
    <property type="match status" value="3"/>
</dbReference>
<gene>
    <name evidence="3" type="ORF">GCK32_008979</name>
</gene>
<sequence>MDASSCSICGNAVASFDNYLRHLRQKHGDTGSSVATALIKEKKGALEFECPSCDYKGPSKSALSKHKARNHREPLAPLSSTNMDGGKKSWVVCPQCSITTYDLKSLISHAREKHGFHGEVMRKRFENEEDFMVDIFLNIQVWKEEQEKSSITSSCYSCRTNGDLKTKYHKRYRNKVLLQAVENKVTGIIDVEYCDKHIGHLVSAALLPLSNRDKKEICLLLKKPFSVPSVTRAIRMEHAVPSERLYWITATDVRNTLSSMGLEKGKYNDNDLESFATRFFKNDPEDGMRSFSPPTSPDGTGFCLIIITPLQESLLKKYGIAGISLDDTHNTCRYNLKLLTLMVVDNKGRDREAASDTSSRANDDNSVRDASLLSSSSDSDVNNNAMDPTTSHFQMFDYLSVYIGKLVIKGSSEAQLELEKVEREVKSVLGKLTYDKEMPASEIPLRRELDLDGRPPHSMKQIRKGGFRCQIDMMLKRTELRVGKKKHGISALIPKDIDGEELDLCAVCDKREPPEKLRRNDAPIDWVQCDSCLTWVHLECIRAKECVLWQ</sequence>
<dbReference type="InterPro" id="IPR011011">
    <property type="entry name" value="Znf_FYVE_PHD"/>
</dbReference>
<dbReference type="SUPFAM" id="SSF57903">
    <property type="entry name" value="FYVE/PHD zinc finger"/>
    <property type="match status" value="1"/>
</dbReference>
<dbReference type="Proteomes" id="UP001331761">
    <property type="component" value="Unassembled WGS sequence"/>
</dbReference>
<proteinExistence type="predicted"/>
<feature type="compositionally biased region" description="Low complexity" evidence="1">
    <location>
        <begin position="368"/>
        <end position="385"/>
    </location>
</feature>
<dbReference type="PANTHER" id="PTHR33936:SF25">
    <property type="entry name" value="C2H2-TYPE DOMAIN-CONTAINING PROTEIN"/>
    <property type="match status" value="1"/>
</dbReference>
<dbReference type="EMBL" id="WIXE01017500">
    <property type="protein sequence ID" value="KAK5971683.1"/>
    <property type="molecule type" value="Genomic_DNA"/>
</dbReference>
<dbReference type="PANTHER" id="PTHR33936">
    <property type="entry name" value="PROTEIN CBG17840"/>
    <property type="match status" value="1"/>
</dbReference>
<dbReference type="InterPro" id="IPR052797">
    <property type="entry name" value="RegFact_GeneExpr_CellDeath"/>
</dbReference>
<dbReference type="Gene3D" id="3.30.160.60">
    <property type="entry name" value="Classic Zinc Finger"/>
    <property type="match status" value="1"/>
</dbReference>
<evidence type="ECO:0000313" key="3">
    <source>
        <dbReference type="EMBL" id="KAK5971683.1"/>
    </source>
</evidence>
<feature type="domain" description="C2H2-type" evidence="2">
    <location>
        <begin position="6"/>
        <end position="27"/>
    </location>
</feature>
<name>A0AAN8FJ25_TRICO</name>
<dbReference type="Gene3D" id="3.30.40.10">
    <property type="entry name" value="Zinc/RING finger domain, C3HC4 (zinc finger)"/>
    <property type="match status" value="1"/>
</dbReference>
<dbReference type="InterPro" id="IPR013087">
    <property type="entry name" value="Znf_C2H2_type"/>
</dbReference>
<dbReference type="PROSITE" id="PS00028">
    <property type="entry name" value="ZINC_FINGER_C2H2_1"/>
    <property type="match status" value="1"/>
</dbReference>
<evidence type="ECO:0000313" key="4">
    <source>
        <dbReference type="Proteomes" id="UP001331761"/>
    </source>
</evidence>
<feature type="non-terminal residue" evidence="3">
    <location>
        <position position="550"/>
    </location>
</feature>
<reference evidence="3 4" key="1">
    <citation type="submission" date="2019-10" db="EMBL/GenBank/DDBJ databases">
        <title>Assembly and Annotation for the nematode Trichostrongylus colubriformis.</title>
        <authorList>
            <person name="Martin J."/>
        </authorList>
    </citation>
    <scope>NUCLEOTIDE SEQUENCE [LARGE SCALE GENOMIC DNA]</scope>
    <source>
        <strain evidence="3">G859</strain>
        <tissue evidence="3">Whole worm</tissue>
    </source>
</reference>
<protein>
    <recommendedName>
        <fullName evidence="2">C2H2-type domain-containing protein</fullName>
    </recommendedName>
</protein>